<dbReference type="KEGG" id="mnt:21400343"/>
<dbReference type="PANTHER" id="PTHR47813">
    <property type="entry name" value="UBIQUITIN-LIKE SUPERFAMILY PROTEIN"/>
    <property type="match status" value="1"/>
</dbReference>
<keyword evidence="3" id="KW-1185">Reference proteome</keyword>
<dbReference type="Pfam" id="PF11976">
    <property type="entry name" value="Rad60-SLD"/>
    <property type="match status" value="1"/>
</dbReference>
<evidence type="ECO:0000313" key="2">
    <source>
        <dbReference type="EMBL" id="EXB89374.1"/>
    </source>
</evidence>
<sequence length="222" mass="25070">MADDYTDELDSLFDYKRVQPNIVLCLDNDELDVIPASSPKRRKVAGSKVEKVDKNEKSIYVLDCEVEDKENEDWLPSPPKVSCQATVLAENSTIKELRLMKQELLSCALSAEDVLRSMEESVKEGGKSLQSSLDAVADQPSRPHNERAKIVISVQDKDGLKQFRIYMDDKFERLFQLYAEKAKHDLRSLIFCFDGEKIGAEATPNALGMEDNDIIEVHVKSS</sequence>
<feature type="domain" description="Rad60/SUMO-like" evidence="1">
    <location>
        <begin position="151"/>
        <end position="218"/>
    </location>
</feature>
<protein>
    <recommendedName>
        <fullName evidence="1">Rad60/SUMO-like domain-containing protein</fullName>
    </recommendedName>
</protein>
<proteinExistence type="predicted"/>
<dbReference type="InterPro" id="IPR022617">
    <property type="entry name" value="Rad60/SUMO-like_dom"/>
</dbReference>
<evidence type="ECO:0000313" key="3">
    <source>
        <dbReference type="Proteomes" id="UP000030645"/>
    </source>
</evidence>
<dbReference type="Proteomes" id="UP000030645">
    <property type="component" value="Unassembled WGS sequence"/>
</dbReference>
<dbReference type="OrthoDB" id="442921at2759"/>
<organism evidence="2 3">
    <name type="scientific">Morus notabilis</name>
    <dbReference type="NCBI Taxonomy" id="981085"/>
    <lineage>
        <taxon>Eukaryota</taxon>
        <taxon>Viridiplantae</taxon>
        <taxon>Streptophyta</taxon>
        <taxon>Embryophyta</taxon>
        <taxon>Tracheophyta</taxon>
        <taxon>Spermatophyta</taxon>
        <taxon>Magnoliopsida</taxon>
        <taxon>eudicotyledons</taxon>
        <taxon>Gunneridae</taxon>
        <taxon>Pentapetalae</taxon>
        <taxon>rosids</taxon>
        <taxon>fabids</taxon>
        <taxon>Rosales</taxon>
        <taxon>Moraceae</taxon>
        <taxon>Moreae</taxon>
        <taxon>Morus</taxon>
    </lineage>
</organism>
<dbReference type="PANTHER" id="PTHR47813:SF2">
    <property type="entry name" value="UBIQUITIN-LIKE SUPERFAMILY PROTEIN"/>
    <property type="match status" value="1"/>
</dbReference>
<dbReference type="InterPro" id="IPR029071">
    <property type="entry name" value="Ubiquitin-like_domsf"/>
</dbReference>
<reference evidence="3" key="1">
    <citation type="submission" date="2013-01" db="EMBL/GenBank/DDBJ databases">
        <title>Draft Genome Sequence of a Mulberry Tree, Morus notabilis C.K. Schneid.</title>
        <authorList>
            <person name="He N."/>
            <person name="Zhao S."/>
        </authorList>
    </citation>
    <scope>NUCLEOTIDE SEQUENCE</scope>
</reference>
<name>W9RRP1_9ROSA</name>
<dbReference type="EMBL" id="KE345006">
    <property type="protein sequence ID" value="EXB89374.1"/>
    <property type="molecule type" value="Genomic_DNA"/>
</dbReference>
<dbReference type="SUPFAM" id="SSF54236">
    <property type="entry name" value="Ubiquitin-like"/>
    <property type="match status" value="1"/>
</dbReference>
<dbReference type="CDD" id="cd01763">
    <property type="entry name" value="Ubl_SUMO_like"/>
    <property type="match status" value="1"/>
</dbReference>
<dbReference type="eggNOG" id="ENOG502RYPZ">
    <property type="taxonomic scope" value="Eukaryota"/>
</dbReference>
<evidence type="ECO:0000259" key="1">
    <source>
        <dbReference type="Pfam" id="PF11976"/>
    </source>
</evidence>
<accession>W9RRP1</accession>
<dbReference type="Gene3D" id="3.10.20.90">
    <property type="entry name" value="Phosphatidylinositol 3-kinase Catalytic Subunit, Chain A, domain 1"/>
    <property type="match status" value="1"/>
</dbReference>
<dbReference type="STRING" id="981085.W9RRP1"/>
<gene>
    <name evidence="2" type="ORF">L484_017340</name>
</gene>
<dbReference type="AlphaFoldDB" id="W9RRP1"/>